<dbReference type="GO" id="GO:0050194">
    <property type="term" value="F:phosphonoacetaldehyde hydrolase activity"/>
    <property type="evidence" value="ECO:0007669"/>
    <property type="project" value="UniProtKB-EC"/>
</dbReference>
<proteinExistence type="inferred from homology"/>
<evidence type="ECO:0000256" key="6">
    <source>
        <dbReference type="ARBA" id="ARBA00023270"/>
    </source>
</evidence>
<dbReference type="HAMAP" id="MF_01375">
    <property type="entry name" value="PhnX"/>
    <property type="match status" value="1"/>
</dbReference>
<dbReference type="GO" id="GO:0019700">
    <property type="term" value="P:organic phosphonate catabolic process"/>
    <property type="evidence" value="ECO:0007669"/>
    <property type="project" value="InterPro"/>
</dbReference>
<dbReference type="GO" id="GO:0046872">
    <property type="term" value="F:metal ion binding"/>
    <property type="evidence" value="ECO:0007669"/>
    <property type="project" value="UniProtKB-KW"/>
</dbReference>
<dbReference type="NCBIfam" id="TIGR01509">
    <property type="entry name" value="HAD-SF-IA-v3"/>
    <property type="match status" value="1"/>
</dbReference>
<dbReference type="SUPFAM" id="SSF56784">
    <property type="entry name" value="HAD-like"/>
    <property type="match status" value="1"/>
</dbReference>
<dbReference type="SFLD" id="SFLDG01135">
    <property type="entry name" value="C1.5.6:_HAD__Beta-PGM__Phospha"/>
    <property type="match status" value="1"/>
</dbReference>
<sequence length="323" mass="34883">MNRADLHSLNAVILDWAGTTIDYGSRAPTQVFLEIFRRRGIEITVAEARGPMGRAKRDHIAAVAALPRVAAEWRQRYGQDPADADVQAMYDDFLPLQKATLAQGSDVIPGIPQAIAALRARGLKIGSTTGYTRTLMEVVAPIAARGGYTPDVIVCSDDGPAGRPDPWMNRRAAELLGVASMNSVLVVDDTVVGIEAGLNAGALTLAVTQTGNALGLSAEEVATLPAPELQARLTKIEQEFRSLGAHFVIPSVAQLPGYSMKQVANRRRSPTENENGLRFGCVLRDCGQSARSLGWFRSFAAIRTWYTESRQGCRAADDDRTYS</sequence>
<dbReference type="FunFam" id="1.10.150.240:FF:000006">
    <property type="entry name" value="Phosphonoacetaldehyde hydrolase"/>
    <property type="match status" value="1"/>
</dbReference>
<organism evidence="10">
    <name type="scientific">Singulisphaera sp. Ch08</name>
    <dbReference type="NCBI Taxonomy" id="3120278"/>
    <lineage>
        <taxon>Bacteria</taxon>
        <taxon>Pseudomonadati</taxon>
        <taxon>Planctomycetota</taxon>
        <taxon>Planctomycetia</taxon>
        <taxon>Isosphaerales</taxon>
        <taxon>Isosphaeraceae</taxon>
        <taxon>Singulisphaera</taxon>
    </lineage>
</organism>
<keyword evidence="6" id="KW-0704">Schiff base</keyword>
<dbReference type="EMBL" id="CP155447">
    <property type="protein sequence ID" value="XBH02286.1"/>
    <property type="molecule type" value="Genomic_DNA"/>
</dbReference>
<dbReference type="InterPro" id="IPR023198">
    <property type="entry name" value="PGP-like_dom2"/>
</dbReference>
<keyword evidence="4 10" id="KW-0378">Hydrolase</keyword>
<accession>A0AAU7CAM3</accession>
<protein>
    <recommendedName>
        <fullName evidence="9">phosphonoacetaldehyde hydrolase</fullName>
        <ecNumber evidence="9">3.11.1.1</ecNumber>
    </recommendedName>
</protein>
<name>A0AAU7CAM3_9BACT</name>
<evidence type="ECO:0000256" key="4">
    <source>
        <dbReference type="ARBA" id="ARBA00022801"/>
    </source>
</evidence>
<evidence type="ECO:0000256" key="3">
    <source>
        <dbReference type="ARBA" id="ARBA00022723"/>
    </source>
</evidence>
<evidence type="ECO:0000256" key="8">
    <source>
        <dbReference type="ARBA" id="ARBA00056573"/>
    </source>
</evidence>
<dbReference type="Gene3D" id="1.10.150.240">
    <property type="entry name" value="Putative phosphatase, domain 2"/>
    <property type="match status" value="1"/>
</dbReference>
<keyword evidence="5" id="KW-0460">Magnesium</keyword>
<comment type="catalytic activity">
    <reaction evidence="7">
        <text>phosphonoacetaldehyde + H2O = acetaldehyde + phosphate + H(+)</text>
        <dbReference type="Rhea" id="RHEA:18905"/>
        <dbReference type="ChEBI" id="CHEBI:15343"/>
        <dbReference type="ChEBI" id="CHEBI:15377"/>
        <dbReference type="ChEBI" id="CHEBI:15378"/>
        <dbReference type="ChEBI" id="CHEBI:43474"/>
        <dbReference type="ChEBI" id="CHEBI:58383"/>
        <dbReference type="EC" id="3.11.1.1"/>
    </reaction>
</comment>
<comment type="subunit">
    <text evidence="2">Homodimer.</text>
</comment>
<gene>
    <name evidence="10" type="primary">phnX</name>
    <name evidence="10" type="ORF">V5E97_28710</name>
</gene>
<dbReference type="EC" id="3.11.1.1" evidence="9"/>
<dbReference type="PANTHER" id="PTHR43434:SF19">
    <property type="entry name" value="PHOSPHONOACETALDEHYDE HYDROLASE"/>
    <property type="match status" value="1"/>
</dbReference>
<dbReference type="InterPro" id="IPR050155">
    <property type="entry name" value="HAD-like_hydrolase_sf"/>
</dbReference>
<dbReference type="GO" id="GO:0005829">
    <property type="term" value="C:cytosol"/>
    <property type="evidence" value="ECO:0007669"/>
    <property type="project" value="TreeGrafter"/>
</dbReference>
<dbReference type="InterPro" id="IPR006439">
    <property type="entry name" value="HAD-SF_hydro_IA"/>
</dbReference>
<dbReference type="SFLD" id="SFLDS00003">
    <property type="entry name" value="Haloacid_Dehalogenase"/>
    <property type="match status" value="1"/>
</dbReference>
<dbReference type="SFLD" id="SFLDG01129">
    <property type="entry name" value="C1.5:_HAD__Beta-PGM__Phosphata"/>
    <property type="match status" value="1"/>
</dbReference>
<dbReference type="InterPro" id="IPR023214">
    <property type="entry name" value="HAD_sf"/>
</dbReference>
<evidence type="ECO:0000256" key="7">
    <source>
        <dbReference type="ARBA" id="ARBA00052005"/>
    </source>
</evidence>
<dbReference type="GO" id="GO:0006281">
    <property type="term" value="P:DNA repair"/>
    <property type="evidence" value="ECO:0007669"/>
    <property type="project" value="TreeGrafter"/>
</dbReference>
<evidence type="ECO:0000256" key="9">
    <source>
        <dbReference type="ARBA" id="ARBA00066472"/>
    </source>
</evidence>
<evidence type="ECO:0000256" key="1">
    <source>
        <dbReference type="ARBA" id="ARBA00001946"/>
    </source>
</evidence>
<dbReference type="GO" id="GO:0008967">
    <property type="term" value="F:phosphoglycolate phosphatase activity"/>
    <property type="evidence" value="ECO:0007669"/>
    <property type="project" value="TreeGrafter"/>
</dbReference>
<dbReference type="InterPro" id="IPR036412">
    <property type="entry name" value="HAD-like_sf"/>
</dbReference>
<dbReference type="AlphaFoldDB" id="A0AAU7CAM3"/>
<dbReference type="NCBIfam" id="TIGR01422">
    <property type="entry name" value="phosphonatase"/>
    <property type="match status" value="1"/>
</dbReference>
<evidence type="ECO:0000313" key="10">
    <source>
        <dbReference type="EMBL" id="XBH02286.1"/>
    </source>
</evidence>
<evidence type="ECO:0000256" key="2">
    <source>
        <dbReference type="ARBA" id="ARBA00011738"/>
    </source>
</evidence>
<dbReference type="Gene3D" id="3.40.50.1000">
    <property type="entry name" value="HAD superfamily/HAD-like"/>
    <property type="match status" value="1"/>
</dbReference>
<comment type="cofactor">
    <cofactor evidence="1">
        <name>Mg(2+)</name>
        <dbReference type="ChEBI" id="CHEBI:18420"/>
    </cofactor>
</comment>
<keyword evidence="3" id="KW-0479">Metal-binding</keyword>
<comment type="function">
    <text evidence="8">Involved in phosphonate degradation.</text>
</comment>
<dbReference type="InterPro" id="IPR006323">
    <property type="entry name" value="Phosphonoacetald_hydro"/>
</dbReference>
<evidence type="ECO:0000256" key="5">
    <source>
        <dbReference type="ARBA" id="ARBA00022842"/>
    </source>
</evidence>
<dbReference type="RefSeq" id="WP_406695028.1">
    <property type="nucleotide sequence ID" value="NZ_CP155447.1"/>
</dbReference>
<dbReference type="PANTHER" id="PTHR43434">
    <property type="entry name" value="PHOSPHOGLYCOLATE PHOSPHATASE"/>
    <property type="match status" value="1"/>
</dbReference>
<reference evidence="10" key="1">
    <citation type="submission" date="2024-05" db="EMBL/GenBank/DDBJ databases">
        <title>Planctomycetes of the genus Singulisphaera possess chitinolytic capabilities.</title>
        <authorList>
            <person name="Ivanova A."/>
        </authorList>
    </citation>
    <scope>NUCLEOTIDE SEQUENCE</scope>
    <source>
        <strain evidence="10">Ch08T</strain>
    </source>
</reference>
<dbReference type="Pfam" id="PF00702">
    <property type="entry name" value="Hydrolase"/>
    <property type="match status" value="1"/>
</dbReference>